<proteinExistence type="inferred from homology"/>
<feature type="compositionally biased region" description="Basic residues" evidence="2">
    <location>
        <begin position="99"/>
        <end position="109"/>
    </location>
</feature>
<feature type="region of interest" description="Disordered" evidence="2">
    <location>
        <begin position="64"/>
        <end position="111"/>
    </location>
</feature>
<reference evidence="5" key="1">
    <citation type="submission" date="2011-02" db="EMBL/GenBank/DDBJ databases">
        <title>The Genome Sequence of Capsaspora owczarzaki ATCC 30864.</title>
        <authorList>
            <person name="Russ C."/>
            <person name="Cuomo C."/>
            <person name="Burger G."/>
            <person name="Gray M.W."/>
            <person name="Holland P.W.H."/>
            <person name="King N."/>
            <person name="Lang F.B.F."/>
            <person name="Roger A.J."/>
            <person name="Ruiz-Trillo I."/>
            <person name="Young S.K."/>
            <person name="Zeng Q."/>
            <person name="Gargeya S."/>
            <person name="Alvarado L."/>
            <person name="Berlin A."/>
            <person name="Chapman S.B."/>
            <person name="Chen Z."/>
            <person name="Freedman E."/>
            <person name="Gellesch M."/>
            <person name="Goldberg J."/>
            <person name="Griggs A."/>
            <person name="Gujja S."/>
            <person name="Heilman E."/>
            <person name="Heiman D."/>
            <person name="Howarth C."/>
            <person name="Mehta T."/>
            <person name="Neiman D."/>
            <person name="Pearson M."/>
            <person name="Roberts A."/>
            <person name="Saif S."/>
            <person name="Shea T."/>
            <person name="Shenoy N."/>
            <person name="Sisk P."/>
            <person name="Stolte C."/>
            <person name="Sykes S."/>
            <person name="White J."/>
            <person name="Yandava C."/>
            <person name="Haas B."/>
            <person name="Nusbaum C."/>
            <person name="Birren B."/>
        </authorList>
    </citation>
    <scope>NUCLEOTIDE SEQUENCE</scope>
    <source>
        <strain evidence="5">ATCC 30864</strain>
    </source>
</reference>
<keyword evidence="5" id="KW-1185">Reference proteome</keyword>
<dbReference type="InterPro" id="IPR046447">
    <property type="entry name" value="DENR_C"/>
</dbReference>
<dbReference type="GO" id="GO:0001731">
    <property type="term" value="P:formation of translation preinitiation complex"/>
    <property type="evidence" value="ECO:0007669"/>
    <property type="project" value="TreeGrafter"/>
</dbReference>
<dbReference type="InterPro" id="IPR048517">
    <property type="entry name" value="DENR_N"/>
</dbReference>
<feature type="compositionally biased region" description="Low complexity" evidence="2">
    <location>
        <begin position="67"/>
        <end position="92"/>
    </location>
</feature>
<dbReference type="GO" id="GO:0003743">
    <property type="term" value="F:translation initiation factor activity"/>
    <property type="evidence" value="ECO:0007669"/>
    <property type="project" value="UniProtKB-KW"/>
</dbReference>
<accession>A0A0D2VKV4</accession>
<dbReference type="Pfam" id="PF01253">
    <property type="entry name" value="SUI1"/>
    <property type="match status" value="1"/>
</dbReference>
<dbReference type="EMBL" id="KE346361">
    <property type="protein sequence ID" value="KJE90692.1"/>
    <property type="molecule type" value="Genomic_DNA"/>
</dbReference>
<comment type="similarity">
    <text evidence="1">Belongs to the DENR family.</text>
</comment>
<dbReference type="eggNOG" id="KOG3239">
    <property type="taxonomic scope" value="Eukaryota"/>
</dbReference>
<dbReference type="GO" id="GO:0002188">
    <property type="term" value="P:translation reinitiation"/>
    <property type="evidence" value="ECO:0007669"/>
    <property type="project" value="TreeGrafter"/>
</dbReference>
<dbReference type="OrthoDB" id="277199at2759"/>
<keyword evidence="4" id="KW-0648">Protein biosynthesis</keyword>
<dbReference type="AlphaFoldDB" id="A0A0D2VKV4"/>
<dbReference type="PANTHER" id="PTHR12789:SF0">
    <property type="entry name" value="DENSITY-REGULATED PROTEIN"/>
    <property type="match status" value="1"/>
</dbReference>
<dbReference type="OMA" id="EVFEIDM"/>
<protein>
    <submittedName>
        <fullName evidence="4">Translation initiation factor SUI1</fullName>
    </submittedName>
</protein>
<dbReference type="Proteomes" id="UP000008743">
    <property type="component" value="Unassembled WGS sequence"/>
</dbReference>
<evidence type="ECO:0000313" key="5">
    <source>
        <dbReference type="Proteomes" id="UP000008743"/>
    </source>
</evidence>
<evidence type="ECO:0000313" key="4">
    <source>
        <dbReference type="EMBL" id="KJE90692.1"/>
    </source>
</evidence>
<dbReference type="SUPFAM" id="SSF55159">
    <property type="entry name" value="eIF1-like"/>
    <property type="match status" value="1"/>
</dbReference>
<evidence type="ECO:0000259" key="3">
    <source>
        <dbReference type="PROSITE" id="PS50296"/>
    </source>
</evidence>
<sequence length="200" mass="21713">MTLVTVQYCPVCTLPYEFCHVGPTPEECKAKLKALDEAMYEKYWSNVRIVAQKLDDLKLDNAAAPEGADGASTSASASGEQAPATGEAAAPAEGEEKPKKPKKEKKKKSKEAIKQVTITLENRNKRKFTTSVEGLAQYGIDLKKAAKLFAGRFACGSAVSGEDLIVIQGDCVDDLMDYLPEQFPEISEDAIEFEEKKASA</sequence>
<keyword evidence="4" id="KW-0396">Initiation factor</keyword>
<dbReference type="InParanoid" id="A0A0D2VKV4"/>
<dbReference type="Pfam" id="PF21023">
    <property type="entry name" value="DENR_N"/>
    <property type="match status" value="1"/>
</dbReference>
<evidence type="ECO:0000256" key="2">
    <source>
        <dbReference type="SAM" id="MobiDB-lite"/>
    </source>
</evidence>
<feature type="domain" description="SUI1" evidence="3">
    <location>
        <begin position="116"/>
        <end position="183"/>
    </location>
</feature>
<dbReference type="Gene3D" id="3.30.780.10">
    <property type="entry name" value="SUI1-like domain"/>
    <property type="match status" value="1"/>
</dbReference>
<dbReference type="GO" id="GO:0003729">
    <property type="term" value="F:mRNA binding"/>
    <property type="evidence" value="ECO:0007669"/>
    <property type="project" value="TreeGrafter"/>
</dbReference>
<dbReference type="STRING" id="595528.A0A0D2VKV4"/>
<dbReference type="PANTHER" id="PTHR12789">
    <property type="entry name" value="DENSITY-REGULATED PROTEIN HOMOLOG"/>
    <property type="match status" value="1"/>
</dbReference>
<dbReference type="InterPro" id="IPR001950">
    <property type="entry name" value="SUI1"/>
</dbReference>
<dbReference type="FunCoup" id="A0A0D2VKV4">
    <property type="interactions" value="590"/>
</dbReference>
<dbReference type="InterPro" id="IPR050318">
    <property type="entry name" value="DENR/SUI1_TIF"/>
</dbReference>
<name>A0A0D2VKV4_CAPO3</name>
<dbReference type="PROSITE" id="PS50296">
    <property type="entry name" value="SUI1"/>
    <property type="match status" value="1"/>
</dbReference>
<dbReference type="PhylomeDB" id="A0A0D2VKV4"/>
<gene>
    <name evidence="4" type="ORF">CAOG_001960</name>
</gene>
<dbReference type="RefSeq" id="XP_004364828.1">
    <property type="nucleotide sequence ID" value="XM_004364771.2"/>
</dbReference>
<dbReference type="CDD" id="cd11607">
    <property type="entry name" value="DENR_C"/>
    <property type="match status" value="1"/>
</dbReference>
<dbReference type="InterPro" id="IPR036877">
    <property type="entry name" value="SUI1_dom_sf"/>
</dbReference>
<organism evidence="4 5">
    <name type="scientific">Capsaspora owczarzaki (strain ATCC 30864)</name>
    <dbReference type="NCBI Taxonomy" id="595528"/>
    <lineage>
        <taxon>Eukaryota</taxon>
        <taxon>Filasterea</taxon>
        <taxon>Capsaspora</taxon>
    </lineage>
</organism>
<evidence type="ECO:0000256" key="1">
    <source>
        <dbReference type="ARBA" id="ARBA00007514"/>
    </source>
</evidence>